<evidence type="ECO:0000256" key="3">
    <source>
        <dbReference type="ARBA" id="ARBA00006717"/>
    </source>
</evidence>
<evidence type="ECO:0000256" key="4">
    <source>
        <dbReference type="ARBA" id="ARBA00022490"/>
    </source>
</evidence>
<keyword evidence="4" id="KW-0963">Cytoplasm</keyword>
<dbReference type="GO" id="GO:0005829">
    <property type="term" value="C:cytosol"/>
    <property type="evidence" value="ECO:0007669"/>
    <property type="project" value="TreeGrafter"/>
</dbReference>
<dbReference type="Gene3D" id="3.40.50.1240">
    <property type="entry name" value="Phosphoglycerate mutase-like"/>
    <property type="match status" value="1"/>
</dbReference>
<dbReference type="Proteomes" id="UP000002605">
    <property type="component" value="Chromosome 1"/>
</dbReference>
<dbReference type="EMBL" id="FM992688">
    <property type="protein sequence ID" value="CAX44308.1"/>
    <property type="molecule type" value="Genomic_DNA"/>
</dbReference>
<organism evidence="10 11">
    <name type="scientific">Candida dubliniensis (strain CD36 / ATCC MYA-646 / CBS 7987 / NCPF 3949 / NRRL Y-17841)</name>
    <name type="common">Yeast</name>
    <dbReference type="NCBI Taxonomy" id="573826"/>
    <lineage>
        <taxon>Eukaryota</taxon>
        <taxon>Fungi</taxon>
        <taxon>Dikarya</taxon>
        <taxon>Ascomycota</taxon>
        <taxon>Saccharomycotina</taxon>
        <taxon>Pichiomycetes</taxon>
        <taxon>Debaryomycetaceae</taxon>
        <taxon>Candida/Lodderomyces clade</taxon>
        <taxon>Candida</taxon>
    </lineage>
</organism>
<dbReference type="PROSITE" id="PS00175">
    <property type="entry name" value="PG_MUTASE"/>
    <property type="match status" value="1"/>
</dbReference>
<dbReference type="VEuPathDB" id="FungiDB:CD36_00450"/>
<dbReference type="RefSeq" id="XP_002416724.1">
    <property type="nucleotide sequence ID" value="XM_002416679.1"/>
</dbReference>
<evidence type="ECO:0000256" key="6">
    <source>
        <dbReference type="ARBA" id="ARBA00023242"/>
    </source>
</evidence>
<gene>
    <name evidence="9" type="ordered locus">Cd36_00450</name>
    <name evidence="10" type="ORF">CD36_00450</name>
</gene>
<protein>
    <submittedName>
        <fullName evidence="10">Phosphoglycerate mutase family protein, putative</fullName>
        <ecNumber evidence="10">5.4.2.1</ecNumber>
    </submittedName>
</protein>
<feature type="active site" description="Proton donor/acceptor" evidence="7">
    <location>
        <position position="95"/>
    </location>
</feature>
<dbReference type="InterPro" id="IPR001345">
    <property type="entry name" value="PG/BPGM_mutase_AS"/>
</dbReference>
<reference evidence="10 11" key="1">
    <citation type="journal article" date="2009" name="Genome Res.">
        <title>Comparative genomics of the fungal pathogens Candida dubliniensis and Candida albicans.</title>
        <authorList>
            <person name="Jackson A.P."/>
            <person name="Gamble J.A."/>
            <person name="Yeomans T."/>
            <person name="Moran G.P."/>
            <person name="Saunders D."/>
            <person name="Harris D."/>
            <person name="Aslett M."/>
            <person name="Barrell J.F."/>
            <person name="Butler G."/>
            <person name="Citiulo F."/>
            <person name="Coleman D.C."/>
            <person name="de Groot P.W.J."/>
            <person name="Goodwin T.J."/>
            <person name="Quail M.A."/>
            <person name="McQuillan J."/>
            <person name="Munro C.A."/>
            <person name="Pain A."/>
            <person name="Poulter R.T."/>
            <person name="Rajandream M.A."/>
            <person name="Renauld H."/>
            <person name="Spiering M.J."/>
            <person name="Tivey A."/>
            <person name="Gow N.A.R."/>
            <person name="Barrell B."/>
            <person name="Sullivan D.J."/>
            <person name="Berriman M."/>
        </authorList>
    </citation>
    <scope>NUCLEOTIDE SEQUENCE [LARGE SCALE GENOMIC DNA]</scope>
    <source>
        <strain evidence="11">CD36 / ATCC MYA-646 / CBS 7987 / NCPF 3949 / NRRL Y-17841</strain>
    </source>
</reference>
<keyword evidence="10" id="KW-0413">Isomerase</keyword>
<evidence type="ECO:0000256" key="7">
    <source>
        <dbReference type="PIRSR" id="PIRSR613078-1"/>
    </source>
</evidence>
<evidence type="ECO:0000256" key="1">
    <source>
        <dbReference type="ARBA" id="ARBA00004123"/>
    </source>
</evidence>
<dbReference type="GO" id="GO:0016853">
    <property type="term" value="F:isomerase activity"/>
    <property type="evidence" value="ECO:0007669"/>
    <property type="project" value="UniProtKB-KW"/>
</dbReference>
<dbReference type="InterPro" id="IPR051695">
    <property type="entry name" value="Phosphoglycerate_Mutase"/>
</dbReference>
<accession>B9W6K3</accession>
<feature type="binding site" evidence="8">
    <location>
        <position position="70"/>
    </location>
    <ligand>
        <name>substrate</name>
    </ligand>
</feature>
<evidence type="ECO:0000313" key="10">
    <source>
        <dbReference type="EMBL" id="CAX44308.1"/>
    </source>
</evidence>
<evidence type="ECO:0000256" key="8">
    <source>
        <dbReference type="PIRSR" id="PIRSR613078-2"/>
    </source>
</evidence>
<evidence type="ECO:0000313" key="9">
    <source>
        <dbReference type="CGD" id="CAL0000162909"/>
    </source>
</evidence>
<dbReference type="Pfam" id="PF00300">
    <property type="entry name" value="His_Phos_1"/>
    <property type="match status" value="1"/>
</dbReference>
<sequence>MTFEIIENPEPEITRVFIVRHGQTDHNVQKILQGHLDTDINETGKEQAEIVGKYLSRIPFDYFVSSDLTRCQQTLLPILSHQQTKTVKYTANLRERDMGKVEGMYLKDALEKYGPGFRNLGEKEGALCKRVEKEWNEIIEQGHNNVLVCTHGGVITRFISYLYKELGYELNNKLTPDDLKVPFNTSVSVIDVEKKTKKGVIQAFGNTLHLGGNFEVKDQLLR</sequence>
<dbReference type="InterPro" id="IPR013078">
    <property type="entry name" value="His_Pase_superF_clade-1"/>
</dbReference>
<dbReference type="PANTHER" id="PTHR46517:SF1">
    <property type="entry name" value="FRUCTOSE-2,6-BISPHOSPHATASE TIGAR"/>
    <property type="match status" value="1"/>
</dbReference>
<dbReference type="InterPro" id="IPR029033">
    <property type="entry name" value="His_PPase_superfam"/>
</dbReference>
<dbReference type="FunFam" id="3.40.50.1240:FF:000051">
    <property type="entry name" value="Phosphoglycerate mutase"/>
    <property type="match status" value="1"/>
</dbReference>
<proteinExistence type="inferred from homology"/>
<dbReference type="eggNOG" id="KOG0235">
    <property type="taxonomic scope" value="Eukaryota"/>
</dbReference>
<dbReference type="SUPFAM" id="SSF53254">
    <property type="entry name" value="Phosphoglycerate mutase-like"/>
    <property type="match status" value="1"/>
</dbReference>
<dbReference type="HOGENOM" id="CLU_033323_9_2_1"/>
<feature type="binding site" evidence="8">
    <location>
        <begin position="20"/>
        <end position="27"/>
    </location>
    <ligand>
        <name>substrate</name>
    </ligand>
</feature>
<keyword evidence="5" id="KW-0378">Hydrolase</keyword>
<keyword evidence="11" id="KW-1185">Reference proteome</keyword>
<dbReference type="GeneID" id="8044256"/>
<dbReference type="KEGG" id="cdu:CD36_00450"/>
<dbReference type="GO" id="GO:0045820">
    <property type="term" value="P:negative regulation of glycolytic process"/>
    <property type="evidence" value="ECO:0007669"/>
    <property type="project" value="TreeGrafter"/>
</dbReference>
<evidence type="ECO:0000313" key="11">
    <source>
        <dbReference type="Proteomes" id="UP000002605"/>
    </source>
</evidence>
<dbReference type="AlphaFoldDB" id="B9W6K3"/>
<dbReference type="GO" id="GO:0043456">
    <property type="term" value="P:regulation of pentose-phosphate shunt"/>
    <property type="evidence" value="ECO:0007669"/>
    <property type="project" value="TreeGrafter"/>
</dbReference>
<evidence type="ECO:0000256" key="2">
    <source>
        <dbReference type="ARBA" id="ARBA00004496"/>
    </source>
</evidence>
<dbReference type="SMART" id="SM00855">
    <property type="entry name" value="PGAM"/>
    <property type="match status" value="1"/>
</dbReference>
<comment type="subcellular location">
    <subcellularLocation>
        <location evidence="2">Cytoplasm</location>
    </subcellularLocation>
    <subcellularLocation>
        <location evidence="1">Nucleus</location>
    </subcellularLocation>
</comment>
<dbReference type="GO" id="GO:0005634">
    <property type="term" value="C:nucleus"/>
    <property type="evidence" value="ECO:0007669"/>
    <property type="project" value="UniProtKB-SubCell"/>
</dbReference>
<name>B9W6K3_CANDC</name>
<dbReference type="EC" id="5.4.2.1" evidence="10"/>
<feature type="active site" description="Tele-phosphohistidine intermediate" evidence="7">
    <location>
        <position position="21"/>
    </location>
</feature>
<keyword evidence="6" id="KW-0539">Nucleus</keyword>
<dbReference type="CGD" id="CAL0000162909">
    <property type="gene designation" value="Cd36_00450"/>
</dbReference>
<evidence type="ECO:0000256" key="5">
    <source>
        <dbReference type="ARBA" id="ARBA00022801"/>
    </source>
</evidence>
<dbReference type="OrthoDB" id="354304at2759"/>
<dbReference type="GO" id="GO:0004331">
    <property type="term" value="F:fructose-2,6-bisphosphate 2-phosphatase activity"/>
    <property type="evidence" value="ECO:0007669"/>
    <property type="project" value="TreeGrafter"/>
</dbReference>
<comment type="similarity">
    <text evidence="3">Belongs to the phosphoglycerate mutase family. BPG-dependent PGAM subfamily.</text>
</comment>
<dbReference type="CDD" id="cd07067">
    <property type="entry name" value="HP_PGM_like"/>
    <property type="match status" value="1"/>
</dbReference>
<dbReference type="PANTHER" id="PTHR46517">
    <property type="entry name" value="FRUCTOSE-2,6-BISPHOSPHATASE TIGAR"/>
    <property type="match status" value="1"/>
</dbReference>